<evidence type="ECO:0000259" key="3">
    <source>
        <dbReference type="SMART" id="SM00906"/>
    </source>
</evidence>
<comment type="subcellular location">
    <subcellularLocation>
        <location evidence="1">Nucleus</location>
    </subcellularLocation>
</comment>
<dbReference type="InterPro" id="IPR007219">
    <property type="entry name" value="XnlR_reg_dom"/>
</dbReference>
<dbReference type="AlphaFoldDB" id="A0A366RM81"/>
<dbReference type="InterPro" id="IPR050613">
    <property type="entry name" value="Sec_Metabolite_Reg"/>
</dbReference>
<evidence type="ECO:0000313" key="5">
    <source>
        <dbReference type="Proteomes" id="UP000253153"/>
    </source>
</evidence>
<dbReference type="GeneID" id="41995882"/>
<dbReference type="GO" id="GO:0006351">
    <property type="term" value="P:DNA-templated transcription"/>
    <property type="evidence" value="ECO:0007669"/>
    <property type="project" value="InterPro"/>
</dbReference>
<dbReference type="CDD" id="cd12148">
    <property type="entry name" value="fungal_TF_MHR"/>
    <property type="match status" value="1"/>
</dbReference>
<dbReference type="EMBL" id="QKXC01000132">
    <property type="protein sequence ID" value="RBR17618.1"/>
    <property type="molecule type" value="Genomic_DNA"/>
</dbReference>
<protein>
    <recommendedName>
        <fullName evidence="3">Xylanolytic transcriptional activator regulatory domain-containing protein</fullName>
    </recommendedName>
</protein>
<proteinExistence type="predicted"/>
<dbReference type="GO" id="GO:0008270">
    <property type="term" value="F:zinc ion binding"/>
    <property type="evidence" value="ECO:0007669"/>
    <property type="project" value="InterPro"/>
</dbReference>
<reference evidence="4 5" key="1">
    <citation type="submission" date="2018-06" db="EMBL/GenBank/DDBJ databases">
        <title>Fusarium incarnatum-equiseti species complex species 28.</title>
        <authorList>
            <person name="Gardiner D.M."/>
        </authorList>
    </citation>
    <scope>NUCLEOTIDE SEQUENCE [LARGE SCALE GENOMIC DNA]</scope>
    <source>
        <strain evidence="4 5">FIESC_28</strain>
    </source>
</reference>
<dbReference type="OrthoDB" id="4934715at2759"/>
<dbReference type="SMART" id="SM00906">
    <property type="entry name" value="Fungal_trans"/>
    <property type="match status" value="1"/>
</dbReference>
<dbReference type="GO" id="GO:0003677">
    <property type="term" value="F:DNA binding"/>
    <property type="evidence" value="ECO:0007669"/>
    <property type="project" value="InterPro"/>
</dbReference>
<dbReference type="GO" id="GO:0005634">
    <property type="term" value="C:nucleus"/>
    <property type="evidence" value="ECO:0007669"/>
    <property type="project" value="UniProtKB-SubCell"/>
</dbReference>
<dbReference type="Pfam" id="PF04082">
    <property type="entry name" value="Fungal_trans"/>
    <property type="match status" value="1"/>
</dbReference>
<evidence type="ECO:0000256" key="2">
    <source>
        <dbReference type="ARBA" id="ARBA00023242"/>
    </source>
</evidence>
<feature type="domain" description="Xylanolytic transcriptional activator regulatory" evidence="3">
    <location>
        <begin position="118"/>
        <end position="192"/>
    </location>
</feature>
<gene>
    <name evidence="4" type="ORF">FIESC28_06442</name>
</gene>
<sequence>MGNLNLTEERSVYTGSSHWATILEDYANFWANPSVTPINWLGLLFSIMSMSASIQKTELGAHDPSAQELQANLETFRTLTIHCLVAGDYLHASRYVVETLMLHFAVDQHANIATHMGSWILMGVIIRVAMRMGLHREPSHWPGIRPLQAELRRRAWTFLYSVDFFTSTQVGLPRIIKDSQCDTRPPSYLLDSDISTDSGVLPPERPFSEPSMLTFFIKRHGVIKVAAEIYDTTEAGPPSPAAVTALEAKLQSVVDALPAWLKPKPLEESIADSPSIILNRMMLDIIIQKAIYLLHRHSFINSSAGEDNSRSHEVCIGAALAILEYQRRMQEEAQPGGLMYAIRWRISAPLNHDFLQATMMLCHSLSRYDARRALDRREDILQALIVAKDIWEQSSDRSTEAQRAIKAISVMLEQDRKNSASLPVQSFVPEASFFKPAEDTFDVFDNTFGQTMALDPSFFSVQDDMPTLSSVITGYMTDTVAPGLSGALFETMS</sequence>
<comment type="caution">
    <text evidence="4">The sequence shown here is derived from an EMBL/GenBank/DDBJ whole genome shotgun (WGS) entry which is preliminary data.</text>
</comment>
<keyword evidence="2" id="KW-0539">Nucleus</keyword>
<dbReference type="PANTHER" id="PTHR31001">
    <property type="entry name" value="UNCHARACTERIZED TRANSCRIPTIONAL REGULATORY PROTEIN"/>
    <property type="match status" value="1"/>
</dbReference>
<dbReference type="PANTHER" id="PTHR31001:SF49">
    <property type="entry name" value="ZN(II)2CYS6 TRANSCRIPTION FACTOR (EUROFUNG)"/>
    <property type="match status" value="1"/>
</dbReference>
<keyword evidence="5" id="KW-1185">Reference proteome</keyword>
<dbReference type="RefSeq" id="XP_031015352.1">
    <property type="nucleotide sequence ID" value="XM_031160586.1"/>
</dbReference>
<organism evidence="4 5">
    <name type="scientific">Fusarium coffeatum</name>
    <dbReference type="NCBI Taxonomy" id="231269"/>
    <lineage>
        <taxon>Eukaryota</taxon>
        <taxon>Fungi</taxon>
        <taxon>Dikarya</taxon>
        <taxon>Ascomycota</taxon>
        <taxon>Pezizomycotina</taxon>
        <taxon>Sordariomycetes</taxon>
        <taxon>Hypocreomycetidae</taxon>
        <taxon>Hypocreales</taxon>
        <taxon>Nectriaceae</taxon>
        <taxon>Fusarium</taxon>
        <taxon>Fusarium incarnatum-equiseti species complex</taxon>
    </lineage>
</organism>
<dbReference type="Proteomes" id="UP000253153">
    <property type="component" value="Unassembled WGS sequence"/>
</dbReference>
<evidence type="ECO:0000256" key="1">
    <source>
        <dbReference type="ARBA" id="ARBA00004123"/>
    </source>
</evidence>
<name>A0A366RM81_9HYPO</name>
<accession>A0A366RM81</accession>
<evidence type="ECO:0000313" key="4">
    <source>
        <dbReference type="EMBL" id="RBR17618.1"/>
    </source>
</evidence>